<evidence type="ECO:0000256" key="2">
    <source>
        <dbReference type="ARBA" id="ARBA00022741"/>
    </source>
</evidence>
<dbReference type="InterPro" id="IPR042197">
    <property type="entry name" value="Apaf_helical"/>
</dbReference>
<keyword evidence="2" id="KW-0547">Nucleotide-binding</keyword>
<evidence type="ECO:0000259" key="5">
    <source>
        <dbReference type="Pfam" id="PF00931"/>
    </source>
</evidence>
<keyword evidence="4" id="KW-0472">Membrane</keyword>
<feature type="transmembrane region" description="Helical" evidence="4">
    <location>
        <begin position="818"/>
        <end position="837"/>
    </location>
</feature>
<sequence length="838" mass="95834">MAEAIVSLLVERLVDLLAHEAVLFQGVNEQVGRLVAELERMKSALEEADDRQEQGKFSRTVEKQIRELAYDAEDVIDTYILQVAHQNRFMAMLSKPSHLHTIGEQVRAIQAKLEDISKSLPAYKLISGKGESSNSNSRQRLVRRTNSLAMEEFVVSLEGITRQVLAHLMREEDSLRVVSIVGMGGIGKTTLANKLYHHVDVTRHFDYCAWVFISQQCMIREVFHEILVKFLSPPNEFRERMKNMTENELTRRLRDVLQEKRYLIVLDDIWSRDQWNILKDAFPHGKKGSKILFTTRIKDVPLAADPLSSPIELPFLTDGESWELFSRKAFLGDGIESSHSFPNEEFEKLGKDMVGKCGGLPLAIVVLGGLLATKRSLAEWEMVQRRFNADLNKYGAVNGILVLSYHDLPPHLKPCFLYLGHYPEDWEISKKELIRLWIAEGFISPTPPESGELLMEDEAEQCLQELINRCLVQVERKDRTGSGIKTCRMHDLLRDLCVEKAREENFLGIIQPPPNVNNGPHFRVNLAESQERRIAIHPSKRRVSLEGKHPNLRSLLLFQNQGFQDEGMTEVKISKCNNFRLLRVLNLVMRNVLKWRVSSEIGNLHHLRYLRLACLGDITMPGSICKLKSLHTLHIKCDGLTITPRILFRLERLRHFAVGDDFSCIDFRGVNIYLPPSDTLKNIETLKHIKVGKNFIRNINAMLSLTNVQSLGLILLRSTYVEPIVKSLIELHRLRSLHMDFSDDPGTIPNLEPLSDCRRLTKLFLGGRIQEQDGPHSSHPVLKFLPENITKLTLENSMMSVDPMAELGKLQHLRILRLSNLFALPMGFLSLIILRYLL</sequence>
<organism evidence="9 10">
    <name type="scientific">Corchorus olitorius</name>
    <dbReference type="NCBI Taxonomy" id="93759"/>
    <lineage>
        <taxon>Eukaryota</taxon>
        <taxon>Viridiplantae</taxon>
        <taxon>Streptophyta</taxon>
        <taxon>Embryophyta</taxon>
        <taxon>Tracheophyta</taxon>
        <taxon>Spermatophyta</taxon>
        <taxon>Magnoliopsida</taxon>
        <taxon>eudicotyledons</taxon>
        <taxon>Gunneridae</taxon>
        <taxon>Pentapetalae</taxon>
        <taxon>rosids</taxon>
        <taxon>malvids</taxon>
        <taxon>Malvales</taxon>
        <taxon>Malvaceae</taxon>
        <taxon>Grewioideae</taxon>
        <taxon>Apeibeae</taxon>
        <taxon>Corchorus</taxon>
    </lineage>
</organism>
<evidence type="ECO:0000313" key="9">
    <source>
        <dbReference type="EMBL" id="OMO71726.1"/>
    </source>
</evidence>
<dbReference type="InterPro" id="IPR041118">
    <property type="entry name" value="Rx_N"/>
</dbReference>
<dbReference type="FunFam" id="3.40.50.300:FF:001091">
    <property type="entry name" value="Probable disease resistance protein At1g61300"/>
    <property type="match status" value="1"/>
</dbReference>
<dbReference type="Pfam" id="PF23559">
    <property type="entry name" value="WHD_DRP"/>
    <property type="match status" value="1"/>
</dbReference>
<evidence type="ECO:0000256" key="1">
    <source>
        <dbReference type="ARBA" id="ARBA00022737"/>
    </source>
</evidence>
<feature type="domain" description="Disease resistance protein winged helix" evidence="7">
    <location>
        <begin position="422"/>
        <end position="497"/>
    </location>
</feature>
<comment type="caution">
    <text evidence="9">The sequence shown here is derived from an EMBL/GenBank/DDBJ whole genome shotgun (WGS) entry which is preliminary data.</text>
</comment>
<dbReference type="Gene3D" id="1.10.8.430">
    <property type="entry name" value="Helical domain of apoptotic protease-activating factors"/>
    <property type="match status" value="1"/>
</dbReference>
<dbReference type="Pfam" id="PF18052">
    <property type="entry name" value="Rx_N"/>
    <property type="match status" value="1"/>
</dbReference>
<dbReference type="EMBL" id="AWUE01019747">
    <property type="protein sequence ID" value="OMO71726.1"/>
    <property type="molecule type" value="Genomic_DNA"/>
</dbReference>
<dbReference type="InterPro" id="IPR038005">
    <property type="entry name" value="RX-like_CC"/>
</dbReference>
<evidence type="ECO:0000256" key="3">
    <source>
        <dbReference type="ARBA" id="ARBA00022821"/>
    </source>
</evidence>
<dbReference type="InterPro" id="IPR044974">
    <property type="entry name" value="Disease_R_plants"/>
</dbReference>
<dbReference type="InterPro" id="IPR036388">
    <property type="entry name" value="WH-like_DNA-bd_sf"/>
</dbReference>
<dbReference type="GO" id="GO:0043531">
    <property type="term" value="F:ADP binding"/>
    <property type="evidence" value="ECO:0007669"/>
    <property type="project" value="InterPro"/>
</dbReference>
<dbReference type="CDD" id="cd14798">
    <property type="entry name" value="RX-CC_like"/>
    <property type="match status" value="1"/>
</dbReference>
<dbReference type="SUPFAM" id="SSF52058">
    <property type="entry name" value="L domain-like"/>
    <property type="match status" value="1"/>
</dbReference>
<keyword evidence="4" id="KW-0812">Transmembrane</keyword>
<accession>A0A1R3HMV7</accession>
<evidence type="ECO:0000256" key="4">
    <source>
        <dbReference type="SAM" id="Phobius"/>
    </source>
</evidence>
<evidence type="ECO:0000259" key="6">
    <source>
        <dbReference type="Pfam" id="PF18052"/>
    </source>
</evidence>
<evidence type="ECO:0000259" key="7">
    <source>
        <dbReference type="Pfam" id="PF23559"/>
    </source>
</evidence>
<dbReference type="InterPro" id="IPR027417">
    <property type="entry name" value="P-loop_NTPase"/>
</dbReference>
<dbReference type="PANTHER" id="PTHR23155:SF1193">
    <property type="entry name" value="DISEASE RESISTANCE PROTEIN RPP13-RELATED"/>
    <property type="match status" value="1"/>
</dbReference>
<dbReference type="Gene3D" id="1.20.5.4130">
    <property type="match status" value="1"/>
</dbReference>
<dbReference type="Gene3D" id="3.40.50.300">
    <property type="entry name" value="P-loop containing nucleotide triphosphate hydrolases"/>
    <property type="match status" value="1"/>
</dbReference>
<keyword evidence="1" id="KW-0677">Repeat</keyword>
<keyword evidence="3" id="KW-0611">Plant defense</keyword>
<protein>
    <submittedName>
        <fullName evidence="9">Disease resistance protein</fullName>
    </submittedName>
</protein>
<feature type="domain" description="NB-ARC" evidence="5">
    <location>
        <begin position="161"/>
        <end position="330"/>
    </location>
</feature>
<dbReference type="InterPro" id="IPR055414">
    <property type="entry name" value="LRR_R13L4/SHOC2-like"/>
</dbReference>
<gene>
    <name evidence="9" type="ORF">COLO4_28073</name>
</gene>
<dbReference type="GO" id="GO:0098542">
    <property type="term" value="P:defense response to other organism"/>
    <property type="evidence" value="ECO:0007669"/>
    <property type="project" value="TreeGrafter"/>
</dbReference>
<dbReference type="Gene3D" id="1.10.10.10">
    <property type="entry name" value="Winged helix-like DNA-binding domain superfamily/Winged helix DNA-binding domain"/>
    <property type="match status" value="1"/>
</dbReference>
<feature type="domain" description="Disease resistance N-terminal" evidence="6">
    <location>
        <begin position="5"/>
        <end position="88"/>
    </location>
</feature>
<keyword evidence="4" id="KW-1133">Transmembrane helix</keyword>
<dbReference type="InterPro" id="IPR002182">
    <property type="entry name" value="NB-ARC"/>
</dbReference>
<feature type="domain" description="Disease resistance R13L4/SHOC-2-like LRR" evidence="8">
    <location>
        <begin position="573"/>
        <end position="820"/>
    </location>
</feature>
<dbReference type="FunFam" id="1.10.10.10:FF:000322">
    <property type="entry name" value="Probable disease resistance protein At1g63360"/>
    <property type="match status" value="1"/>
</dbReference>
<dbReference type="InterPro" id="IPR058922">
    <property type="entry name" value="WHD_DRP"/>
</dbReference>
<dbReference type="Proteomes" id="UP000187203">
    <property type="component" value="Unassembled WGS sequence"/>
</dbReference>
<dbReference type="SUPFAM" id="SSF52540">
    <property type="entry name" value="P-loop containing nucleoside triphosphate hydrolases"/>
    <property type="match status" value="1"/>
</dbReference>
<dbReference type="Pfam" id="PF00931">
    <property type="entry name" value="NB-ARC"/>
    <property type="match status" value="1"/>
</dbReference>
<evidence type="ECO:0000313" key="10">
    <source>
        <dbReference type="Proteomes" id="UP000187203"/>
    </source>
</evidence>
<dbReference type="Pfam" id="PF23598">
    <property type="entry name" value="LRR_14"/>
    <property type="match status" value="1"/>
</dbReference>
<dbReference type="STRING" id="93759.A0A1R3HMV7"/>
<evidence type="ECO:0000259" key="8">
    <source>
        <dbReference type="Pfam" id="PF23598"/>
    </source>
</evidence>
<dbReference type="PRINTS" id="PR00364">
    <property type="entry name" value="DISEASERSIST"/>
</dbReference>
<dbReference type="AlphaFoldDB" id="A0A1R3HMV7"/>
<name>A0A1R3HMV7_9ROSI</name>
<reference evidence="10" key="1">
    <citation type="submission" date="2013-09" db="EMBL/GenBank/DDBJ databases">
        <title>Corchorus olitorius genome sequencing.</title>
        <authorList>
            <person name="Alam M."/>
            <person name="Haque M.S."/>
            <person name="Islam M.S."/>
            <person name="Emdad E.M."/>
            <person name="Islam M.M."/>
            <person name="Ahmed B."/>
            <person name="Halim A."/>
            <person name="Hossen Q.M.M."/>
            <person name="Hossain M.Z."/>
            <person name="Ahmed R."/>
            <person name="Khan M.M."/>
            <person name="Islam R."/>
            <person name="Rashid M.M."/>
            <person name="Khan S.A."/>
            <person name="Rahman M.S."/>
            <person name="Alam M."/>
            <person name="Yahiya A.S."/>
            <person name="Khan M.S."/>
            <person name="Azam M.S."/>
            <person name="Haque T."/>
            <person name="Lashkar M.Z.H."/>
            <person name="Akhand A.I."/>
            <person name="Morshed G."/>
            <person name="Roy S."/>
            <person name="Uddin K.S."/>
            <person name="Rabeya T."/>
            <person name="Hossain A.S."/>
            <person name="Chowdhury A."/>
            <person name="Snigdha A.R."/>
            <person name="Mortoza M.S."/>
            <person name="Matin S.A."/>
            <person name="Hoque S.M.E."/>
            <person name="Islam M.K."/>
            <person name="Roy D.K."/>
            <person name="Haider R."/>
            <person name="Moosa M.M."/>
            <person name="Elias S.M."/>
            <person name="Hasan A.M."/>
            <person name="Jahan S."/>
            <person name="Shafiuddin M."/>
            <person name="Mahmood N."/>
            <person name="Shommy N.S."/>
        </authorList>
    </citation>
    <scope>NUCLEOTIDE SEQUENCE [LARGE SCALE GENOMIC DNA]</scope>
    <source>
        <strain evidence="10">cv. O-4</strain>
    </source>
</reference>
<proteinExistence type="predicted"/>
<dbReference type="Gene3D" id="3.80.10.10">
    <property type="entry name" value="Ribonuclease Inhibitor"/>
    <property type="match status" value="1"/>
</dbReference>
<keyword evidence="10" id="KW-1185">Reference proteome</keyword>
<dbReference type="PANTHER" id="PTHR23155">
    <property type="entry name" value="DISEASE RESISTANCE PROTEIN RP"/>
    <property type="match status" value="1"/>
</dbReference>
<dbReference type="InterPro" id="IPR032675">
    <property type="entry name" value="LRR_dom_sf"/>
</dbReference>
<dbReference type="OrthoDB" id="646178at2759"/>